<dbReference type="PANTHER" id="PTHR30344:SF1">
    <property type="entry name" value="6-PHOSPHOGLUCONOLACTONASE"/>
    <property type="match status" value="1"/>
</dbReference>
<dbReference type="EMBL" id="SNXR01000015">
    <property type="protein sequence ID" value="TDP58319.1"/>
    <property type="molecule type" value="Genomic_DNA"/>
</dbReference>
<keyword evidence="4" id="KW-1185">Reference proteome</keyword>
<dbReference type="InterPro" id="IPR011048">
    <property type="entry name" value="Haem_d1_sf"/>
</dbReference>
<evidence type="ECO:0000313" key="3">
    <source>
        <dbReference type="EMBL" id="TDP58319.1"/>
    </source>
</evidence>
<name>A0A4R6QAN5_9FLAO</name>
<keyword evidence="2" id="KW-0313">Glucose metabolism</keyword>
<dbReference type="Gene3D" id="2.130.10.10">
    <property type="entry name" value="YVTN repeat-like/Quinoprotein amine dehydrogenase"/>
    <property type="match status" value="1"/>
</dbReference>
<dbReference type="FunFam" id="2.130.10.10:FF:000306">
    <property type="entry name" value="3-carboxymuconate cyclase"/>
    <property type="match status" value="1"/>
</dbReference>
<reference evidence="3 4" key="1">
    <citation type="submission" date="2019-03" db="EMBL/GenBank/DDBJ databases">
        <title>Genomic Encyclopedia of Archaeal and Bacterial Type Strains, Phase II (KMG-II): from individual species to whole genera.</title>
        <authorList>
            <person name="Goeker M."/>
        </authorList>
    </citation>
    <scope>NUCLEOTIDE SEQUENCE [LARGE SCALE GENOMIC DNA]</scope>
    <source>
        <strain evidence="3 4">DSM 25687</strain>
    </source>
</reference>
<accession>A0A4R6QAN5</accession>
<protein>
    <submittedName>
        <fullName evidence="3">6-phosphogluconolactonase</fullName>
    </submittedName>
</protein>
<comment type="similarity">
    <text evidence="1">Belongs to the cycloisomerase 2 family.</text>
</comment>
<dbReference type="Proteomes" id="UP000295260">
    <property type="component" value="Unassembled WGS sequence"/>
</dbReference>
<evidence type="ECO:0000256" key="1">
    <source>
        <dbReference type="ARBA" id="ARBA00005564"/>
    </source>
</evidence>
<dbReference type="InterPro" id="IPR019405">
    <property type="entry name" value="Lactonase_7-beta_prop"/>
</dbReference>
<dbReference type="GO" id="GO:0006006">
    <property type="term" value="P:glucose metabolic process"/>
    <property type="evidence" value="ECO:0007669"/>
    <property type="project" value="UniProtKB-KW"/>
</dbReference>
<gene>
    <name evidence="3" type="ORF">BC748_2358</name>
</gene>
<dbReference type="PANTHER" id="PTHR30344">
    <property type="entry name" value="6-PHOSPHOGLUCONOLACTONASE-RELATED"/>
    <property type="match status" value="1"/>
</dbReference>
<dbReference type="InterPro" id="IPR015943">
    <property type="entry name" value="WD40/YVTN_repeat-like_dom_sf"/>
</dbReference>
<dbReference type="InterPro" id="IPR050282">
    <property type="entry name" value="Cycloisomerase_2"/>
</dbReference>
<evidence type="ECO:0000313" key="4">
    <source>
        <dbReference type="Proteomes" id="UP000295260"/>
    </source>
</evidence>
<dbReference type="AlphaFoldDB" id="A0A4R6QAN5"/>
<proteinExistence type="inferred from homology"/>
<dbReference type="Pfam" id="PF10282">
    <property type="entry name" value="Lactonase"/>
    <property type="match status" value="1"/>
</dbReference>
<sequence>MLLTFETPIFAAVKIPQMKHFFTFLLTFCLSQMAFSQDNKTKLLIGTYTNTCKSDGIYIYDFNTETADFKLKSSSKSIVNPSFLALSSDKKTVYSVNENGDASAVSAFDYTSKTSSLKFKNALPSEGNDPCHIITDDKNVMIANYSGGNIAVFGKNPDGSLSKVKQTIKHYGNSSNQQRQEKPHVHQLHFSPDKKYVLATDLGTDFIHIYKYDQNRDDKPLELYKVKKVKVGSGPRHLTFSNDGKFVYLVQELTGLVSAFSYQDGELNLLQETSLLEKKFVGETSAADIHISPDGIFLYATNRGTANTISCFKIKEDGTLKLVQTISTLGKGPRNFAIDPSGNFLLVAHQYSNEVVVFRRNKTKGTLTDTNQRIKVCSPVCLVFEN</sequence>
<dbReference type="SUPFAM" id="SSF51004">
    <property type="entry name" value="C-terminal (heme d1) domain of cytochrome cd1-nitrite reductase"/>
    <property type="match status" value="1"/>
</dbReference>
<organism evidence="3 4">
    <name type="scientific">Flavobacterium dankookense</name>
    <dbReference type="NCBI Taxonomy" id="706186"/>
    <lineage>
        <taxon>Bacteria</taxon>
        <taxon>Pseudomonadati</taxon>
        <taxon>Bacteroidota</taxon>
        <taxon>Flavobacteriia</taxon>
        <taxon>Flavobacteriales</taxon>
        <taxon>Flavobacteriaceae</taxon>
        <taxon>Flavobacterium</taxon>
    </lineage>
</organism>
<dbReference type="GO" id="GO:0017057">
    <property type="term" value="F:6-phosphogluconolactonase activity"/>
    <property type="evidence" value="ECO:0007669"/>
    <property type="project" value="TreeGrafter"/>
</dbReference>
<keyword evidence="2" id="KW-0119">Carbohydrate metabolism</keyword>
<comment type="caution">
    <text evidence="3">The sequence shown here is derived from an EMBL/GenBank/DDBJ whole genome shotgun (WGS) entry which is preliminary data.</text>
</comment>
<evidence type="ECO:0000256" key="2">
    <source>
        <dbReference type="ARBA" id="ARBA00022526"/>
    </source>
</evidence>